<dbReference type="InterPro" id="IPR001715">
    <property type="entry name" value="CH_dom"/>
</dbReference>
<evidence type="ECO:0000256" key="10">
    <source>
        <dbReference type="ARBA" id="ARBA00022833"/>
    </source>
</evidence>
<dbReference type="PROSITE" id="PS51848">
    <property type="entry name" value="BMERB"/>
    <property type="match status" value="1"/>
</dbReference>
<dbReference type="PANTHER" id="PTHR23167">
    <property type="entry name" value="CALPONIN HOMOLOGY DOMAIN-CONTAINING PROTEIN DDB_G0272472-RELATED"/>
    <property type="match status" value="1"/>
</dbReference>
<dbReference type="PROSITE" id="PS00478">
    <property type="entry name" value="LIM_DOMAIN_1"/>
    <property type="match status" value="1"/>
</dbReference>
<evidence type="ECO:0000256" key="17">
    <source>
        <dbReference type="SAM" id="MobiDB-lite"/>
    </source>
</evidence>
<keyword evidence="5" id="KW-1003">Cell membrane</keyword>
<organism evidence="21 22">
    <name type="scientific">Hymenochirus boettgeri</name>
    <name type="common">Congo dwarf clawed frog</name>
    <dbReference type="NCBI Taxonomy" id="247094"/>
    <lineage>
        <taxon>Eukaryota</taxon>
        <taxon>Metazoa</taxon>
        <taxon>Chordata</taxon>
        <taxon>Craniata</taxon>
        <taxon>Vertebrata</taxon>
        <taxon>Euteleostomi</taxon>
        <taxon>Amphibia</taxon>
        <taxon>Batrachia</taxon>
        <taxon>Anura</taxon>
        <taxon>Pipoidea</taxon>
        <taxon>Pipidae</taxon>
        <taxon>Pipinae</taxon>
        <taxon>Hymenochirus</taxon>
    </lineage>
</organism>
<evidence type="ECO:0000256" key="14">
    <source>
        <dbReference type="ARBA" id="ARBA00023212"/>
    </source>
</evidence>
<feature type="compositionally biased region" description="Polar residues" evidence="17">
    <location>
        <begin position="554"/>
        <end position="567"/>
    </location>
</feature>
<feature type="compositionally biased region" description="Polar residues" evidence="17">
    <location>
        <begin position="409"/>
        <end position="431"/>
    </location>
</feature>
<evidence type="ECO:0000256" key="11">
    <source>
        <dbReference type="ARBA" id="ARBA00023038"/>
    </source>
</evidence>
<comment type="caution">
    <text evidence="21">The sequence shown here is derived from an EMBL/GenBank/DDBJ whole genome shotgun (WGS) entry which is preliminary data.</text>
</comment>
<dbReference type="Pfam" id="PF12130">
    <property type="entry name" value="bMERB_dom"/>
    <property type="match status" value="1"/>
</dbReference>
<feature type="region of interest" description="Disordered" evidence="17">
    <location>
        <begin position="343"/>
        <end position="378"/>
    </location>
</feature>
<dbReference type="GO" id="GO:0042995">
    <property type="term" value="C:cell projection"/>
    <property type="evidence" value="ECO:0007669"/>
    <property type="project" value="UniProtKB-SubCell"/>
</dbReference>
<feature type="domain" description="BMERB" evidence="20">
    <location>
        <begin position="768"/>
        <end position="919"/>
    </location>
</feature>
<dbReference type="Pfam" id="PF00307">
    <property type="entry name" value="CH"/>
    <property type="match status" value="1"/>
</dbReference>
<feature type="domain" description="Calponin-homology (CH)" evidence="18">
    <location>
        <begin position="1"/>
        <end position="107"/>
    </location>
</feature>
<evidence type="ECO:0000256" key="5">
    <source>
        <dbReference type="ARBA" id="ARBA00022475"/>
    </source>
</evidence>
<feature type="compositionally biased region" description="Basic and acidic residues" evidence="17">
    <location>
        <begin position="920"/>
        <end position="933"/>
    </location>
</feature>
<feature type="region of interest" description="Disordered" evidence="17">
    <location>
        <begin position="553"/>
        <end position="727"/>
    </location>
</feature>
<feature type="compositionally biased region" description="Polar residues" evidence="17">
    <location>
        <begin position="461"/>
        <end position="479"/>
    </location>
</feature>
<dbReference type="AlphaFoldDB" id="A0A8T2IQ42"/>
<keyword evidence="22" id="KW-1185">Reference proteome</keyword>
<dbReference type="GO" id="GO:0005856">
    <property type="term" value="C:cytoskeleton"/>
    <property type="evidence" value="ECO:0007669"/>
    <property type="project" value="UniProtKB-SubCell"/>
</dbReference>
<evidence type="ECO:0000256" key="16">
    <source>
        <dbReference type="PROSITE-ProRule" id="PRU00125"/>
    </source>
</evidence>
<feature type="compositionally biased region" description="Low complexity" evidence="17">
    <location>
        <begin position="345"/>
        <end position="368"/>
    </location>
</feature>
<evidence type="ECO:0000259" key="20">
    <source>
        <dbReference type="PROSITE" id="PS51848"/>
    </source>
</evidence>
<keyword evidence="15" id="KW-0966">Cell projection</keyword>
<dbReference type="Gene3D" id="2.10.110.10">
    <property type="entry name" value="Cysteine Rich Protein"/>
    <property type="match status" value="1"/>
</dbReference>
<dbReference type="InterPro" id="IPR022735">
    <property type="entry name" value="bMERB_dom"/>
</dbReference>
<dbReference type="SMART" id="SM01203">
    <property type="entry name" value="DUF3585"/>
    <property type="match status" value="1"/>
</dbReference>
<evidence type="ECO:0000256" key="4">
    <source>
        <dbReference type="ARBA" id="ARBA00004316"/>
    </source>
</evidence>
<feature type="region of interest" description="Disordered" evidence="17">
    <location>
        <begin position="741"/>
        <end position="770"/>
    </location>
</feature>
<reference evidence="21" key="1">
    <citation type="thesis" date="2020" institute="ProQuest LLC" country="789 East Eisenhower Parkway, Ann Arbor, MI, USA">
        <title>Comparative Genomics and Chromosome Evolution.</title>
        <authorList>
            <person name="Mudd A.B."/>
        </authorList>
    </citation>
    <scope>NUCLEOTIDE SEQUENCE</scope>
    <source>
        <strain evidence="21">Female2</strain>
        <tissue evidence="21">Blood</tissue>
    </source>
</reference>
<feature type="compositionally biased region" description="Low complexity" evidence="17">
    <location>
        <begin position="582"/>
        <end position="600"/>
    </location>
</feature>
<dbReference type="OrthoDB" id="10017054at2759"/>
<feature type="compositionally biased region" description="Low complexity" evidence="17">
    <location>
        <begin position="678"/>
        <end position="690"/>
    </location>
</feature>
<keyword evidence="14" id="KW-0206">Cytoskeleton</keyword>
<keyword evidence="8 16" id="KW-0479">Metal-binding</keyword>
<feature type="compositionally biased region" description="Polar residues" evidence="17">
    <location>
        <begin position="626"/>
        <end position="646"/>
    </location>
</feature>
<dbReference type="InterPro" id="IPR036872">
    <property type="entry name" value="CH_dom_sf"/>
</dbReference>
<keyword evidence="7" id="KW-0597">Phosphoprotein</keyword>
<evidence type="ECO:0000256" key="15">
    <source>
        <dbReference type="ARBA" id="ARBA00023273"/>
    </source>
</evidence>
<dbReference type="GO" id="GO:0046872">
    <property type="term" value="F:metal ion binding"/>
    <property type="evidence" value="ECO:0007669"/>
    <property type="project" value="UniProtKB-KW"/>
</dbReference>
<keyword evidence="10 16" id="KW-0862">Zinc</keyword>
<keyword evidence="12" id="KW-0175">Coiled coil</keyword>
<feature type="region of interest" description="Disordered" evidence="17">
    <location>
        <begin position="120"/>
        <end position="164"/>
    </location>
</feature>
<feature type="compositionally biased region" description="Polar residues" evidence="17">
    <location>
        <begin position="369"/>
        <end position="378"/>
    </location>
</feature>
<evidence type="ECO:0000256" key="2">
    <source>
        <dbReference type="ARBA" id="ARBA00004202"/>
    </source>
</evidence>
<keyword evidence="9" id="KW-0967">Endosome</keyword>
<feature type="domain" description="LIM zinc-binding" evidence="19">
    <location>
        <begin position="183"/>
        <end position="245"/>
    </location>
</feature>
<feature type="compositionally biased region" description="Polar residues" evidence="17">
    <location>
        <begin position="704"/>
        <end position="719"/>
    </location>
</feature>
<feature type="compositionally biased region" description="Basic and acidic residues" evidence="17">
    <location>
        <begin position="397"/>
        <end position="407"/>
    </location>
</feature>
<feature type="region of interest" description="Disordered" evidence="17">
    <location>
        <begin position="461"/>
        <end position="493"/>
    </location>
</feature>
<dbReference type="CDD" id="cd21253">
    <property type="entry name" value="CH_MICALL2"/>
    <property type="match status" value="1"/>
</dbReference>
<dbReference type="SMART" id="SM00132">
    <property type="entry name" value="LIM"/>
    <property type="match status" value="1"/>
</dbReference>
<comment type="subcellular location">
    <subcellularLocation>
        <location evidence="2">Cell membrane</location>
        <topology evidence="2">Peripheral membrane protein</topology>
    </subcellularLocation>
    <subcellularLocation>
        <location evidence="4">Cell projection</location>
    </subcellularLocation>
    <subcellularLocation>
        <location evidence="3">Cytoplasm</location>
        <location evidence="3">Cytoskeleton</location>
    </subcellularLocation>
    <subcellularLocation>
        <location evidence="1">Recycling endosome</location>
    </subcellularLocation>
</comment>
<protein>
    <recommendedName>
        <fullName evidence="23">MICAL-like protein 2</fullName>
    </recommendedName>
</protein>
<keyword evidence="6" id="KW-0963">Cytoplasm</keyword>
<evidence type="ECO:0000256" key="13">
    <source>
        <dbReference type="ARBA" id="ARBA00023136"/>
    </source>
</evidence>
<dbReference type="SUPFAM" id="SSF57716">
    <property type="entry name" value="Glucocorticoid receptor-like (DNA-binding domain)"/>
    <property type="match status" value="2"/>
</dbReference>
<dbReference type="SUPFAM" id="SSF47576">
    <property type="entry name" value="Calponin-homology domain, CH-domain"/>
    <property type="match status" value="1"/>
</dbReference>
<dbReference type="GO" id="GO:0005886">
    <property type="term" value="C:plasma membrane"/>
    <property type="evidence" value="ECO:0007669"/>
    <property type="project" value="UniProtKB-SubCell"/>
</dbReference>
<feature type="compositionally biased region" description="Polar residues" evidence="17">
    <location>
        <begin position="604"/>
        <end position="617"/>
    </location>
</feature>
<dbReference type="GO" id="GO:0055037">
    <property type="term" value="C:recycling endosome"/>
    <property type="evidence" value="ECO:0007669"/>
    <property type="project" value="UniProtKB-SubCell"/>
</dbReference>
<evidence type="ECO:0008006" key="23">
    <source>
        <dbReference type="Google" id="ProtNLM"/>
    </source>
</evidence>
<evidence type="ECO:0000313" key="21">
    <source>
        <dbReference type="EMBL" id="KAG8433018.1"/>
    </source>
</evidence>
<dbReference type="CDD" id="cd09444">
    <property type="entry name" value="LIM_Mical_like_1"/>
    <property type="match status" value="1"/>
</dbReference>
<feature type="compositionally biased region" description="Low complexity" evidence="17">
    <location>
        <begin position="481"/>
        <end position="493"/>
    </location>
</feature>
<dbReference type="PROSITE" id="PS50021">
    <property type="entry name" value="CH"/>
    <property type="match status" value="1"/>
</dbReference>
<dbReference type="InterPro" id="IPR001781">
    <property type="entry name" value="Znf_LIM"/>
</dbReference>
<evidence type="ECO:0000259" key="18">
    <source>
        <dbReference type="PROSITE" id="PS50021"/>
    </source>
</evidence>
<dbReference type="FunFam" id="1.10.418.10:FF:000055">
    <property type="entry name" value="MICAL-like protein 2"/>
    <property type="match status" value="1"/>
</dbReference>
<dbReference type="Pfam" id="PF00412">
    <property type="entry name" value="LIM"/>
    <property type="match status" value="1"/>
</dbReference>
<feature type="region of interest" description="Disordered" evidence="17">
    <location>
        <begin position="397"/>
        <end position="431"/>
    </location>
</feature>
<evidence type="ECO:0000259" key="19">
    <source>
        <dbReference type="PROSITE" id="PS50023"/>
    </source>
</evidence>
<evidence type="ECO:0000256" key="1">
    <source>
        <dbReference type="ARBA" id="ARBA00004172"/>
    </source>
</evidence>
<dbReference type="Proteomes" id="UP000812440">
    <property type="component" value="Chromosome 9"/>
</dbReference>
<evidence type="ECO:0000256" key="3">
    <source>
        <dbReference type="ARBA" id="ARBA00004245"/>
    </source>
</evidence>
<evidence type="ECO:0000256" key="12">
    <source>
        <dbReference type="ARBA" id="ARBA00023054"/>
    </source>
</evidence>
<evidence type="ECO:0000256" key="6">
    <source>
        <dbReference type="ARBA" id="ARBA00022490"/>
    </source>
</evidence>
<dbReference type="PANTHER" id="PTHR23167:SF87">
    <property type="entry name" value="MICAL-LIKE PROTEIN 2"/>
    <property type="match status" value="1"/>
</dbReference>
<dbReference type="EMBL" id="JAACNH010000009">
    <property type="protein sequence ID" value="KAG8433018.1"/>
    <property type="molecule type" value="Genomic_DNA"/>
</dbReference>
<dbReference type="InterPro" id="IPR050540">
    <property type="entry name" value="F-actin_Monoox_Mical"/>
</dbReference>
<accession>A0A8T2IQ42</accession>
<sequence>MAAIKALQQWCKQQCEGYHDVNITNMTTSFRDGLAFCAILHKHRPELIDFNSLSKQNVYENNNLAFRVAEDKLGIPALLDAEDMVKLRIPDRLSILTYVSQYYNYFHGRSPIGGLAAVKRPPSDTVEEPAGKKFTNHVPVAPQATPLGPQPAPRSNVKSNSVLENPPVRAGIREVESNSVISSICTICGKHVHLVQRHMADGKLYHRNCFKCKQCTRTLKPGDYKPGDTPGSFVCTSHHPVSPTSTVTHTATVYQPTVADKSNLKGKDQEIRTAGNTFAQIVTGSTQIKPTNETASGVSNKKNYHSTVAQGQESKPLQSTLINSPFSTNRVAQLQTNRTAVGFVNTNKNNSTSTSTSTGQQSKTSSNNLSSNQKSVLEQTSKPTAAYLLYNKVKSDSPKLTESKKDPLPSSTGKWTTPSTINETKEMSTSPKSWEVSAAKNKAAREKFFQSNTVVTEPTNKILQRDGPTSVSPSGSARSWGTPSSSGTLGVTTSSSVVSEYNGLGRTVLTTESRDEKDKARNFLLKTLGGPTSSKPSSEAGNPSVVYRTHKMTNEQISGPSVSNTKGDSPRPVPMERKLQNTTPKSTSTSQTPASTPTYPISKGASTPSAGSLSAGTEQKVEDMPSKSTTPNSSISRSENPENWRQNLKPVAKTSQTHRVVNPKVPSLPKDQESASKTTLTTINISVTTNQNLPGKENKPAEQLTPSTTQSNIDNGSSSPMPPRKKLLPVNLDLINDWPKPVQKWQDVPTKDDSKKKHHPFTQPNAPTSLANKKLRPEYIPEEEIEKQLNIIEQDLDYLEHRGVELEKQLRISDGDESEDALMVEWFKLIHEKQLLLRQESELNYISKQQTLEDQQSNVETELRNLMKKPDHLKSQTDKEREQELMNQYLLIVNDRSEIIECLDEDRIREKEEDEALEAMIRKHSENQHKEPSPEPNLKRRSRFSFSGLFKPKDKSNT</sequence>
<keyword evidence="13" id="KW-0472">Membrane</keyword>
<gene>
    <name evidence="21" type="ORF">GDO86_017330</name>
</gene>
<name>A0A8T2IQ42_9PIPI</name>
<evidence type="ECO:0000256" key="9">
    <source>
        <dbReference type="ARBA" id="ARBA00022753"/>
    </source>
</evidence>
<evidence type="ECO:0000256" key="7">
    <source>
        <dbReference type="ARBA" id="ARBA00022553"/>
    </source>
</evidence>
<evidence type="ECO:0000256" key="8">
    <source>
        <dbReference type="ARBA" id="ARBA00022723"/>
    </source>
</evidence>
<dbReference type="SMART" id="SM00033">
    <property type="entry name" value="CH"/>
    <property type="match status" value="1"/>
</dbReference>
<dbReference type="Gene3D" id="1.10.418.10">
    <property type="entry name" value="Calponin-like domain"/>
    <property type="match status" value="1"/>
</dbReference>
<feature type="region of interest" description="Disordered" evidence="17">
    <location>
        <begin position="919"/>
        <end position="958"/>
    </location>
</feature>
<evidence type="ECO:0000313" key="22">
    <source>
        <dbReference type="Proteomes" id="UP000812440"/>
    </source>
</evidence>
<keyword evidence="11 16" id="KW-0440">LIM domain</keyword>
<dbReference type="PROSITE" id="PS50023">
    <property type="entry name" value="LIM_DOMAIN_2"/>
    <property type="match status" value="1"/>
</dbReference>
<proteinExistence type="predicted"/>